<organism evidence="6 7">
    <name type="scientific">Pedobacter punctiformis</name>
    <dbReference type="NCBI Taxonomy" id="3004097"/>
    <lineage>
        <taxon>Bacteria</taxon>
        <taxon>Pseudomonadati</taxon>
        <taxon>Bacteroidota</taxon>
        <taxon>Sphingobacteriia</taxon>
        <taxon>Sphingobacteriales</taxon>
        <taxon>Sphingobacteriaceae</taxon>
        <taxon>Pedobacter</taxon>
    </lineage>
</organism>
<dbReference type="PROSITE" id="PS00622">
    <property type="entry name" value="HTH_LUXR_1"/>
    <property type="match status" value="1"/>
</dbReference>
<keyword evidence="2" id="KW-0238">DNA-binding</keyword>
<evidence type="ECO:0000313" key="7">
    <source>
        <dbReference type="Proteomes" id="UP001144347"/>
    </source>
</evidence>
<feature type="domain" description="HTH luxR-type" evidence="4">
    <location>
        <begin position="137"/>
        <end position="202"/>
    </location>
</feature>
<evidence type="ECO:0000259" key="5">
    <source>
        <dbReference type="PROSITE" id="PS50110"/>
    </source>
</evidence>
<dbReference type="Proteomes" id="UP001144347">
    <property type="component" value="Unassembled WGS sequence"/>
</dbReference>
<dbReference type="RefSeq" id="WP_269428162.1">
    <property type="nucleotide sequence ID" value="NZ_JAPWGM010000004.1"/>
</dbReference>
<dbReference type="SMART" id="SM00421">
    <property type="entry name" value="HTH_LUXR"/>
    <property type="match status" value="1"/>
</dbReference>
<evidence type="ECO:0000256" key="1">
    <source>
        <dbReference type="ARBA" id="ARBA00022553"/>
    </source>
</evidence>
<dbReference type="InterPro" id="IPR039420">
    <property type="entry name" value="WalR-like"/>
</dbReference>
<keyword evidence="1 3" id="KW-0597">Phosphoprotein</keyword>
<dbReference type="InterPro" id="IPR058245">
    <property type="entry name" value="NreC/VraR/RcsB-like_REC"/>
</dbReference>
<dbReference type="PRINTS" id="PR00038">
    <property type="entry name" value="HTHLUXR"/>
</dbReference>
<dbReference type="PANTHER" id="PTHR43214">
    <property type="entry name" value="TWO-COMPONENT RESPONSE REGULATOR"/>
    <property type="match status" value="1"/>
</dbReference>
<dbReference type="PROSITE" id="PS50110">
    <property type="entry name" value="RESPONSE_REGULATORY"/>
    <property type="match status" value="1"/>
</dbReference>
<dbReference type="SUPFAM" id="SSF52172">
    <property type="entry name" value="CheY-like"/>
    <property type="match status" value="1"/>
</dbReference>
<dbReference type="SMART" id="SM00448">
    <property type="entry name" value="REC"/>
    <property type="match status" value="1"/>
</dbReference>
<reference evidence="6" key="1">
    <citation type="submission" date="2022-12" db="EMBL/GenBank/DDBJ databases">
        <title>Genome sequence of HCMS5-2.</title>
        <authorList>
            <person name="Woo H."/>
        </authorList>
    </citation>
    <scope>NUCLEOTIDE SEQUENCE</scope>
    <source>
        <strain evidence="6">HCMS5-2</strain>
    </source>
</reference>
<dbReference type="PANTHER" id="PTHR43214:SF43">
    <property type="entry name" value="TWO-COMPONENT RESPONSE REGULATOR"/>
    <property type="match status" value="1"/>
</dbReference>
<evidence type="ECO:0000256" key="2">
    <source>
        <dbReference type="ARBA" id="ARBA00023125"/>
    </source>
</evidence>
<evidence type="ECO:0000313" key="6">
    <source>
        <dbReference type="EMBL" id="MCZ4245110.1"/>
    </source>
</evidence>
<evidence type="ECO:0000256" key="3">
    <source>
        <dbReference type="PROSITE-ProRule" id="PRU00169"/>
    </source>
</evidence>
<dbReference type="InterPro" id="IPR001789">
    <property type="entry name" value="Sig_transdc_resp-reg_receiver"/>
</dbReference>
<comment type="caution">
    <text evidence="6">The sequence shown here is derived from an EMBL/GenBank/DDBJ whole genome shotgun (WGS) entry which is preliminary data.</text>
</comment>
<gene>
    <name evidence="6" type="ORF">O0955_13945</name>
</gene>
<dbReference type="EMBL" id="JAPWGM010000004">
    <property type="protein sequence ID" value="MCZ4245110.1"/>
    <property type="molecule type" value="Genomic_DNA"/>
</dbReference>
<accession>A0ABT4LB15</accession>
<dbReference type="Gene3D" id="3.40.50.2300">
    <property type="match status" value="1"/>
</dbReference>
<feature type="domain" description="Response regulatory" evidence="5">
    <location>
        <begin position="5"/>
        <end position="121"/>
    </location>
</feature>
<dbReference type="InterPro" id="IPR016032">
    <property type="entry name" value="Sig_transdc_resp-reg_C-effctor"/>
</dbReference>
<dbReference type="CDD" id="cd17535">
    <property type="entry name" value="REC_NarL-like"/>
    <property type="match status" value="1"/>
</dbReference>
<proteinExistence type="predicted"/>
<dbReference type="Pfam" id="PF00196">
    <property type="entry name" value="GerE"/>
    <property type="match status" value="1"/>
</dbReference>
<evidence type="ECO:0000259" key="4">
    <source>
        <dbReference type="PROSITE" id="PS50043"/>
    </source>
</evidence>
<name>A0ABT4LB15_9SPHI</name>
<keyword evidence="7" id="KW-1185">Reference proteome</keyword>
<dbReference type="InterPro" id="IPR000792">
    <property type="entry name" value="Tscrpt_reg_LuxR_C"/>
</dbReference>
<dbReference type="InterPro" id="IPR011006">
    <property type="entry name" value="CheY-like_superfamily"/>
</dbReference>
<feature type="modified residue" description="4-aspartylphosphate" evidence="3">
    <location>
        <position position="56"/>
    </location>
</feature>
<dbReference type="CDD" id="cd06170">
    <property type="entry name" value="LuxR_C_like"/>
    <property type="match status" value="1"/>
</dbReference>
<dbReference type="SUPFAM" id="SSF46894">
    <property type="entry name" value="C-terminal effector domain of the bipartite response regulators"/>
    <property type="match status" value="1"/>
</dbReference>
<protein>
    <submittedName>
        <fullName evidence="6">Response regulator transcription factor</fullName>
    </submittedName>
</protein>
<dbReference type="Pfam" id="PF00072">
    <property type="entry name" value="Response_reg"/>
    <property type="match status" value="1"/>
</dbReference>
<sequence length="205" mass="23197">MKEISIYIADDHAIVVDGLTEILKTQPWLKIMGTAGDGESLIDLMINRRVDVVVMDINMPRMNGIQCTEWIKKNYPATKVIILTMFPEKTYVDQLIKAGADGCLLKSRGSKDLLDAIERVMSSKSYFDTINDFMEPNHHPVYNLSEREVEIIKLIVNGLTSGEIADKLFISEHTVKTHRKNIFKKMGINSISQLTTFAINNKLLP</sequence>
<dbReference type="PROSITE" id="PS50043">
    <property type="entry name" value="HTH_LUXR_2"/>
    <property type="match status" value="1"/>
</dbReference>